<dbReference type="Proteomes" id="UP000316759">
    <property type="component" value="Unassembled WGS sequence"/>
</dbReference>
<dbReference type="Gene3D" id="3.20.20.100">
    <property type="entry name" value="NADP-dependent oxidoreductase domain"/>
    <property type="match status" value="1"/>
</dbReference>
<accession>A0A504YZQ6</accession>
<dbReference type="InterPro" id="IPR036812">
    <property type="entry name" value="NAD(P)_OxRdtase_dom_sf"/>
</dbReference>
<name>A0A504YZQ6_FASGI</name>
<evidence type="ECO:0000313" key="1">
    <source>
        <dbReference type="EMBL" id="TPP63707.1"/>
    </source>
</evidence>
<comment type="caution">
    <text evidence="1">The sequence shown here is derived from an EMBL/GenBank/DDBJ whole genome shotgun (WGS) entry which is preliminary data.</text>
</comment>
<organism evidence="1 2">
    <name type="scientific">Fasciola gigantica</name>
    <name type="common">Giant liver fluke</name>
    <dbReference type="NCBI Taxonomy" id="46835"/>
    <lineage>
        <taxon>Eukaryota</taxon>
        <taxon>Metazoa</taxon>
        <taxon>Spiralia</taxon>
        <taxon>Lophotrochozoa</taxon>
        <taxon>Platyhelminthes</taxon>
        <taxon>Trematoda</taxon>
        <taxon>Digenea</taxon>
        <taxon>Plagiorchiida</taxon>
        <taxon>Echinostomata</taxon>
        <taxon>Echinostomatoidea</taxon>
        <taxon>Fasciolidae</taxon>
        <taxon>Fasciola</taxon>
    </lineage>
</organism>
<gene>
    <name evidence="1" type="ORF">FGIG_05693</name>
</gene>
<reference evidence="1 2" key="1">
    <citation type="submission" date="2019-04" db="EMBL/GenBank/DDBJ databases">
        <title>Annotation for the trematode Fasciola gigantica.</title>
        <authorList>
            <person name="Choi Y.-J."/>
        </authorList>
    </citation>
    <scope>NUCLEOTIDE SEQUENCE [LARGE SCALE GENOMIC DNA]</scope>
    <source>
        <strain evidence="1">Uganda_cow_1</strain>
    </source>
</reference>
<dbReference type="EMBL" id="SUNJ01005324">
    <property type="protein sequence ID" value="TPP63707.1"/>
    <property type="molecule type" value="Genomic_DNA"/>
</dbReference>
<evidence type="ECO:0000313" key="2">
    <source>
        <dbReference type="Proteomes" id="UP000316759"/>
    </source>
</evidence>
<sequence>MRPMPFTGGLAIFSGGEFDSHRLKIFDFELTAEEMHLLNVCGLNERQFKFEKFKTHPEYPFNEPF</sequence>
<protein>
    <submittedName>
        <fullName evidence="1">Uncharacterized protein</fullName>
    </submittedName>
</protein>
<proteinExistence type="predicted"/>
<dbReference type="AlphaFoldDB" id="A0A504YZQ6"/>
<keyword evidence="2" id="KW-1185">Reference proteome</keyword>